<reference evidence="2 3" key="1">
    <citation type="journal article" date="2012" name="Science">
        <title>The Paleozoic origin of enzymatic lignin decomposition reconstructed from 31 fungal genomes.</title>
        <authorList>
            <person name="Floudas D."/>
            <person name="Binder M."/>
            <person name="Riley R."/>
            <person name="Barry K."/>
            <person name="Blanchette R.A."/>
            <person name="Henrissat B."/>
            <person name="Martinez A.T."/>
            <person name="Otillar R."/>
            <person name="Spatafora J.W."/>
            <person name="Yadav J.S."/>
            <person name="Aerts A."/>
            <person name="Benoit I."/>
            <person name="Boyd A."/>
            <person name="Carlson A."/>
            <person name="Copeland A."/>
            <person name="Coutinho P.M."/>
            <person name="de Vries R.P."/>
            <person name="Ferreira P."/>
            <person name="Findley K."/>
            <person name="Foster B."/>
            <person name="Gaskell J."/>
            <person name="Glotzer D."/>
            <person name="Gorecki P."/>
            <person name="Heitman J."/>
            <person name="Hesse C."/>
            <person name="Hori C."/>
            <person name="Igarashi K."/>
            <person name="Jurgens J.A."/>
            <person name="Kallen N."/>
            <person name="Kersten P."/>
            <person name="Kohler A."/>
            <person name="Kuees U."/>
            <person name="Kumar T.K.A."/>
            <person name="Kuo A."/>
            <person name="LaButti K."/>
            <person name="Larrondo L.F."/>
            <person name="Lindquist E."/>
            <person name="Ling A."/>
            <person name="Lombard V."/>
            <person name="Lucas S."/>
            <person name="Lundell T."/>
            <person name="Martin R."/>
            <person name="McLaughlin D.J."/>
            <person name="Morgenstern I."/>
            <person name="Morin E."/>
            <person name="Murat C."/>
            <person name="Nagy L.G."/>
            <person name="Nolan M."/>
            <person name="Ohm R.A."/>
            <person name="Patyshakuliyeva A."/>
            <person name="Rokas A."/>
            <person name="Ruiz-Duenas F.J."/>
            <person name="Sabat G."/>
            <person name="Salamov A."/>
            <person name="Samejima M."/>
            <person name="Schmutz J."/>
            <person name="Slot J.C."/>
            <person name="St John F."/>
            <person name="Stenlid J."/>
            <person name="Sun H."/>
            <person name="Sun S."/>
            <person name="Syed K."/>
            <person name="Tsang A."/>
            <person name="Wiebenga A."/>
            <person name="Young D."/>
            <person name="Pisabarro A."/>
            <person name="Eastwood D.C."/>
            <person name="Martin F."/>
            <person name="Cullen D."/>
            <person name="Grigoriev I.V."/>
            <person name="Hibbett D.S."/>
        </authorList>
    </citation>
    <scope>NUCLEOTIDE SEQUENCE [LARGE SCALE GENOMIC DNA]</scope>
    <source>
        <strain evidence="2 3">MD-104</strain>
    </source>
</reference>
<accession>A0A2H3IZG8</accession>
<sequence length="137" mass="15100">MNSANGGRAASGHVDRPQEAYAMHPTAAPQRVRRDPSHDAGESIPVRYKWSPMQDQDQHPHSLTHKFRATLLPQGYNSGPHTADTPDGQQEQHDQQTHTEAAGSAAMQTIAQQQQMQRPQLEHDAVGQSSPVKIRSI</sequence>
<feature type="region of interest" description="Disordered" evidence="1">
    <location>
        <begin position="1"/>
        <end position="137"/>
    </location>
</feature>
<name>A0A2H3IZG8_WOLCO</name>
<dbReference type="Proteomes" id="UP000218811">
    <property type="component" value="Unassembled WGS sequence"/>
</dbReference>
<feature type="compositionally biased region" description="Basic and acidic residues" evidence="1">
    <location>
        <begin position="32"/>
        <end position="41"/>
    </location>
</feature>
<evidence type="ECO:0000313" key="3">
    <source>
        <dbReference type="Proteomes" id="UP000218811"/>
    </source>
</evidence>
<gene>
    <name evidence="2" type="ORF">WOLCODRAFT_155488</name>
</gene>
<organism evidence="2 3">
    <name type="scientific">Wolfiporia cocos (strain MD-104)</name>
    <name type="common">Brown rot fungus</name>
    <dbReference type="NCBI Taxonomy" id="742152"/>
    <lineage>
        <taxon>Eukaryota</taxon>
        <taxon>Fungi</taxon>
        <taxon>Dikarya</taxon>
        <taxon>Basidiomycota</taxon>
        <taxon>Agaricomycotina</taxon>
        <taxon>Agaricomycetes</taxon>
        <taxon>Polyporales</taxon>
        <taxon>Phaeolaceae</taxon>
        <taxon>Wolfiporia</taxon>
    </lineage>
</organism>
<protein>
    <submittedName>
        <fullName evidence="2">Uncharacterized protein</fullName>
    </submittedName>
</protein>
<proteinExistence type="predicted"/>
<dbReference type="EMBL" id="KB467832">
    <property type="protein sequence ID" value="PCH34835.1"/>
    <property type="molecule type" value="Genomic_DNA"/>
</dbReference>
<dbReference type="AlphaFoldDB" id="A0A2H3IZG8"/>
<evidence type="ECO:0000256" key="1">
    <source>
        <dbReference type="SAM" id="MobiDB-lite"/>
    </source>
</evidence>
<evidence type="ECO:0000313" key="2">
    <source>
        <dbReference type="EMBL" id="PCH34835.1"/>
    </source>
</evidence>
<keyword evidence="3" id="KW-1185">Reference proteome</keyword>
<feature type="compositionally biased region" description="Low complexity" evidence="1">
    <location>
        <begin position="108"/>
        <end position="119"/>
    </location>
</feature>